<name>W6TST9_HOLOB</name>
<gene>
    <name evidence="2" type="ORF">P618_200998</name>
</gene>
<proteinExistence type="predicted"/>
<evidence type="ECO:0000256" key="1">
    <source>
        <dbReference type="SAM" id="Coils"/>
    </source>
</evidence>
<dbReference type="EMBL" id="AWTR02000082">
    <property type="protein sequence ID" value="ETZ06837.1"/>
    <property type="molecule type" value="Genomic_DNA"/>
</dbReference>
<sequence>MKKRYSVFYFFCILGSSVYGNIFSEFEKSVKSVFNKDTLIFDIKDLKTIEEGKKVWKIMLPHFQFFIKTLVKEVQNLSEKNSENLKNIKQKENFVKYFILSFFKMATELSILEQDNIIIQHKNQINEKLSQKDISNQIEILSKLKQNYFSSKDNLKNIELQLAEINVKKENFSIKSQYGNTFDIFNFYVDALKSIEALIKKFSTINSPIFDLQELREKNTHLLEYAKKEIETDNNSLKDEERDVVNELLNSNELSAFTKESTEKLKKRYKC</sequence>
<feature type="coiled-coil region" evidence="1">
    <location>
        <begin position="141"/>
        <end position="175"/>
    </location>
</feature>
<organism evidence="2 3">
    <name type="scientific">Holospora obtusa F1</name>
    <dbReference type="NCBI Taxonomy" id="1399147"/>
    <lineage>
        <taxon>Bacteria</taxon>
        <taxon>Pseudomonadati</taxon>
        <taxon>Pseudomonadota</taxon>
        <taxon>Alphaproteobacteria</taxon>
        <taxon>Holosporales</taxon>
        <taxon>Holosporaceae</taxon>
        <taxon>Holospora</taxon>
    </lineage>
</organism>
<keyword evidence="1" id="KW-0175">Coiled coil</keyword>
<protein>
    <submittedName>
        <fullName evidence="2">Uncharacterized protein</fullName>
    </submittedName>
</protein>
<accession>W6TST9</accession>
<evidence type="ECO:0000313" key="3">
    <source>
        <dbReference type="Proteomes" id="UP000019112"/>
    </source>
</evidence>
<evidence type="ECO:0000313" key="2">
    <source>
        <dbReference type="EMBL" id="ETZ06837.1"/>
    </source>
</evidence>
<reference evidence="2 3" key="1">
    <citation type="journal article" date="2014" name="FEMS Microbiol. Lett.">
        <title>Draft genome sequences of three Holospora species (Holospora obtusa, Holospora undulata, and Holospora elegans), endonuclear symbiotic bacteria of the ciliate Paramecium caudatum.</title>
        <authorList>
            <person name="Dohra H."/>
            <person name="Tanaka K."/>
            <person name="Suzuki T."/>
            <person name="Fujishima M."/>
            <person name="Suzuki H."/>
        </authorList>
    </citation>
    <scope>NUCLEOTIDE SEQUENCE [LARGE SCALE GENOMIC DNA]</scope>
    <source>
        <strain evidence="2 3">F1</strain>
    </source>
</reference>
<dbReference type="AlphaFoldDB" id="W6TST9"/>
<keyword evidence="3" id="KW-1185">Reference proteome</keyword>
<dbReference type="Proteomes" id="UP000019112">
    <property type="component" value="Unassembled WGS sequence"/>
</dbReference>
<comment type="caution">
    <text evidence="2">The sequence shown here is derived from an EMBL/GenBank/DDBJ whole genome shotgun (WGS) entry which is preliminary data.</text>
</comment>